<accession>A0A3E3IAA5</accession>
<sequence length="256" mass="28631">MSKTKQKRLAEQKEVRELLAVLKENNCSGAKDLLAAVRHVEELEQQLSETMEQLSVMRQDLQEMQKSPLKSALQRTVHALEEKADALREQIAALKENIIEGCKQALSEFKERGVSALDNLARFFHLRQGLESMRETTEKAIDIDSRAIARIEAVSAQYHEAGKHLKNAGRALVGKETVQEAKPMGKVAKAVAAPYRADRACLLAMKGTIEKAVSRLERLEQAAEKKPSILQAMREQGERVPTEPEKKAPSSRDAER</sequence>
<dbReference type="AlphaFoldDB" id="A0A3E3IAA5"/>
<dbReference type="EMBL" id="QVME01000017">
    <property type="protein sequence ID" value="RGE63980.1"/>
    <property type="molecule type" value="Genomic_DNA"/>
</dbReference>
<evidence type="ECO:0000313" key="4">
    <source>
        <dbReference type="Proteomes" id="UP000260828"/>
    </source>
</evidence>
<comment type="caution">
    <text evidence="3">The sequence shown here is derived from an EMBL/GenBank/DDBJ whole genome shotgun (WGS) entry which is preliminary data.</text>
</comment>
<dbReference type="RefSeq" id="WP_117547070.1">
    <property type="nucleotide sequence ID" value="NZ_QVME01000017.1"/>
</dbReference>
<feature type="coiled-coil region" evidence="1">
    <location>
        <begin position="33"/>
        <end position="97"/>
    </location>
</feature>
<reference evidence="3 4" key="1">
    <citation type="submission" date="2018-08" db="EMBL/GenBank/DDBJ databases">
        <title>A genome reference for cultivated species of the human gut microbiota.</title>
        <authorList>
            <person name="Zou Y."/>
            <person name="Xue W."/>
            <person name="Luo G."/>
        </authorList>
    </citation>
    <scope>NUCLEOTIDE SEQUENCE [LARGE SCALE GENOMIC DNA]</scope>
    <source>
        <strain evidence="3 4">TF05-12AC</strain>
    </source>
</reference>
<gene>
    <name evidence="3" type="ORF">DXC40_18145</name>
</gene>
<dbReference type="InterPro" id="IPR046656">
    <property type="entry name" value="DUF6674"/>
</dbReference>
<evidence type="ECO:0000313" key="3">
    <source>
        <dbReference type="EMBL" id="RGE63980.1"/>
    </source>
</evidence>
<dbReference type="Pfam" id="PF20379">
    <property type="entry name" value="DUF6674"/>
    <property type="match status" value="1"/>
</dbReference>
<organism evidence="3 4">
    <name type="scientific">Anaerotruncus colihominis</name>
    <dbReference type="NCBI Taxonomy" id="169435"/>
    <lineage>
        <taxon>Bacteria</taxon>
        <taxon>Bacillati</taxon>
        <taxon>Bacillota</taxon>
        <taxon>Clostridia</taxon>
        <taxon>Eubacteriales</taxon>
        <taxon>Oscillospiraceae</taxon>
        <taxon>Anaerotruncus</taxon>
    </lineage>
</organism>
<keyword evidence="1" id="KW-0175">Coiled coil</keyword>
<evidence type="ECO:0000256" key="1">
    <source>
        <dbReference type="SAM" id="Coils"/>
    </source>
</evidence>
<protein>
    <submittedName>
        <fullName evidence="3">Uncharacterized protein</fullName>
    </submittedName>
</protein>
<name>A0A3E3IAA5_9FIRM</name>
<proteinExistence type="predicted"/>
<feature type="region of interest" description="Disordered" evidence="2">
    <location>
        <begin position="223"/>
        <end position="256"/>
    </location>
</feature>
<dbReference type="Proteomes" id="UP000260828">
    <property type="component" value="Unassembled WGS sequence"/>
</dbReference>
<evidence type="ECO:0000256" key="2">
    <source>
        <dbReference type="SAM" id="MobiDB-lite"/>
    </source>
</evidence>
<feature type="compositionally biased region" description="Basic and acidic residues" evidence="2">
    <location>
        <begin position="235"/>
        <end position="256"/>
    </location>
</feature>